<keyword evidence="12" id="KW-0696">RNA-directed RNA polymerase</keyword>
<evidence type="ECO:0000259" key="11">
    <source>
        <dbReference type="PROSITE" id="PS51590"/>
    </source>
</evidence>
<dbReference type="InterPro" id="IPR014023">
    <property type="entry name" value="Mononeg_RNA_pol_cat"/>
</dbReference>
<protein>
    <recommendedName>
        <fullName evidence="4">RNA-directed RNA polymerase L</fullName>
        <ecNumber evidence="7">2.1.1.375</ecNumber>
        <ecNumber evidence="3">2.7.7.88</ecNumber>
    </recommendedName>
    <alternativeName>
        <fullName evidence="8">Large structural protein</fullName>
    </alternativeName>
</protein>
<dbReference type="PROSITE" id="PS51590">
    <property type="entry name" value="SAM_MT_MNV_L"/>
    <property type="match status" value="1"/>
</dbReference>
<dbReference type="InterPro" id="IPR026890">
    <property type="entry name" value="Mononeg_mRNAcap"/>
</dbReference>
<reference evidence="12 13" key="1">
    <citation type="journal article" date="2015" name="Nat. Commun.">
        <title>Outbred genome sequencing and CRISPR/Cas9 gene editing in butterflies.</title>
        <authorList>
            <person name="Li X."/>
            <person name="Fan D."/>
            <person name="Zhang W."/>
            <person name="Liu G."/>
            <person name="Zhang L."/>
            <person name="Zhao L."/>
            <person name="Fang X."/>
            <person name="Chen L."/>
            <person name="Dong Y."/>
            <person name="Chen Y."/>
            <person name="Ding Y."/>
            <person name="Zhao R."/>
            <person name="Feng M."/>
            <person name="Zhu Y."/>
            <person name="Feng Y."/>
            <person name="Jiang X."/>
            <person name="Zhu D."/>
            <person name="Xiang H."/>
            <person name="Feng X."/>
            <person name="Li S."/>
            <person name="Wang J."/>
            <person name="Zhang G."/>
            <person name="Kronforst M.R."/>
            <person name="Wang W."/>
        </authorList>
    </citation>
    <scope>NUCLEOTIDE SEQUENCE [LARGE SCALE GENOMIC DNA]</scope>
    <source>
        <strain evidence="12">Ya'a_city_454_Pm</strain>
        <tissue evidence="12">Whole body</tissue>
    </source>
</reference>
<sequence length="2045" mass="235969">MDKQTCHFEGHLNSPITDDEVKFVLKYDKFYCPRHEKLKCLFETKFKGIKSYSEYSGCYWTPVEDTVSKCKFKVPQSEPEFSLRILAEAAVWNTKIHHESYYGIKMDLDSELDDYKSLLFDSKIQDLYKIKTRVEHIKSQITNVEQTSGEFHTVSDDLLIEKELSIVRVNGKFFLFPTTLIMCVLDNLQTRFYIRLHVMMKEKNERIEGLTRHYDTLHSTLIRMRGKYRNGFFEIMKNWDAYCIGLTVSDEVEDLGFQTLKDSIEAELIEKFNKYDIRGLLDLMSCRRVSTRRDVAVPISLYFSNLSKNYGHPILHPTEGIEKLRLNSKKHIDVDDQIARKVLWMFRKTYFTNYFRKNSHYPKHKVLGDVHPILEECLKDERALTNNESKTLPLSAWSNVKLEKNHDMSLEIDEKELLKDTACSPPREEWFRPYDQCAFMNLYGQRKPRSWNHFESRVLARYLKGDEGELAKKIQDQENLYYNHLRDDIVQLCRKERELNIKGRVFCKQTYEMRLMQVCMEKSLSDNVLPYVKEQTMTNTELEVAKRMDKVASHIKEKGHANLNLDLSSWNQLNRHDLNKYLFQELDGLHGRQNLYSDSHLWFNRCMVLLSSRLTPPEIGPDGEPLAGDYCHYNQLGGFEGMRQKAWTLTTIMIIKIALEECNIQGEVMGQGDNQIIHIRLNTEQQSQPHFYIKMLLNSLDYLFRSAGLLLKLQETWYSQNLFEYSKVRYYKSIRIDDSLKRLNRMIPDINEGFPSLQSLITGVSTTTENMSRNYVSPIIPFFLYSLELGNTLKRKGAVDLKTRDTDKVCALMNIPSILGGLPLSNMYQHCQRGCPDPLTIWLKILEMIRKNSPKIYNRILHLIPCKVKSDYDPVKLVEDIYSLNIVGMPNFERKARELIEEFLPTYVTNPKVIRLLGADKSDLESLCSILTTMRPYVANLAHEILRNSNEGVQLQLIGSFSNLQTINRMINEDPNRTETIFSLGKFKDAEAIEVLNRRLTQSELPVSGIHLLERALSSIPCTFKAAQWLRETTWGFPIMGITSPVPCEQVKIEDYDNMERSAKRDCIIAKTSYKLKTCGKEALSSRGPFEPYLGSSTPEKMIRPKLTVINPNPQIKSVMKLYYILTYLERMDPTSPLIRLVNKMIQDKLKYLPPEFNQTPLSDWCGRNYGGSYEHRFKASSQKRSALFSLMENLATHVTINTNLLGKALRGNEDYNLFFQEIFLYIQNYVIERANQGLPIADTYAIPLNCPDCTYLILNTPISINLQHMSYQSKLIQSQMNSRLSKTNLTESIQICTLAMSVSVGRKLTASRMHDKDVHNALETFQSAKTEESTERTSSNLMSEFRNANFDYVLVGALQNSKQLVDFILGKSREYPVPIFEHLSYLIINSERMQEILGVLQVPIEKHSSVTQTSGLAKVLAKAVLDYIKSKKGLFFRACVFTTFASDLISKQAYLWRTFVGHLIQENSTLSTVQMSRGILRTPQCGGSTVHEWCQRVPLDLTKNLSVDIKFEENDAISVWRDLKNEIGEHIESKFPLSSRLETIAETEGSHPSSIGVSDPLNDYFHFSFESLIENGSTESPIWVKWVHHCTRPIGKISTSASKIHQIMSHYRGALKGSGLIVTLAEGSGGILNYLAHLYPSSRLIYNTLQSDLVENKENVLNIIPPALVGDPCDPVKRICHIEDTCLGETDITKESFIRKLKEILQEEQESIAILSMDAELKTDMTNTDKLEIYLPLVKGYMTPKSLLINKMFINNSRSLENVRSCCHSYGYSCNFHKPSSSHPHNSEVYVVCFLQNSLHHTETQEPLDELHLFNWKLLGNGLQLLSTRTNRVNYLKNIVGQANNSLFTSLRSHPCIWAVRRKYQVEEISEQFLSKRHQRNLMMCLLAIERNSEVIDYREKSIVYIPFMRKEQIAALLVLSILTSLHRNFNQLVSILDSLSILSINCNIIPPKKLEVSLSLITGPETSSQSVLGVLDHKVKDYFRTLPYFKIPQDREVPAYTLNDGVTRIREAEQMRHELEENLKELVRESECGYTSYLNILRR</sequence>
<name>A0A0N1PIT2_PAPMA</name>
<gene>
    <name evidence="12" type="ORF">RR48_01599</name>
</gene>
<dbReference type="PROSITE" id="PS50526">
    <property type="entry name" value="RDRP_SSRNA_NEG_NONSEG"/>
    <property type="match status" value="1"/>
</dbReference>
<evidence type="ECO:0000256" key="7">
    <source>
        <dbReference type="ARBA" id="ARBA00026099"/>
    </source>
</evidence>
<dbReference type="GO" id="GO:0004482">
    <property type="term" value="F:mRNA 5'-cap (guanine-N7-)-methyltransferase activity"/>
    <property type="evidence" value="ECO:0007669"/>
    <property type="project" value="InterPro"/>
</dbReference>
<dbReference type="GO" id="GO:0016787">
    <property type="term" value="F:hydrolase activity"/>
    <property type="evidence" value="ECO:0007669"/>
    <property type="project" value="UniProtKB-KW"/>
</dbReference>
<evidence type="ECO:0000313" key="12">
    <source>
        <dbReference type="EMBL" id="KPJ12187.1"/>
    </source>
</evidence>
<dbReference type="PIRSF" id="PIRSF000830">
    <property type="entry name" value="RNA_pol_ParamyxoV"/>
    <property type="match status" value="1"/>
</dbReference>
<proteinExistence type="inferred from homology"/>
<keyword evidence="12" id="KW-0808">Transferase</keyword>
<dbReference type="Proteomes" id="UP000053240">
    <property type="component" value="Unassembled WGS sequence"/>
</dbReference>
<keyword evidence="5" id="KW-0489">Methyltransferase</keyword>
<dbReference type="Pfam" id="PF14314">
    <property type="entry name" value="Methyltrans_Mon_2nd"/>
    <property type="match status" value="1"/>
</dbReference>
<evidence type="ECO:0000256" key="1">
    <source>
        <dbReference type="ARBA" id="ARBA00003132"/>
    </source>
</evidence>
<evidence type="ECO:0000256" key="2">
    <source>
        <dbReference type="ARBA" id="ARBA00007934"/>
    </source>
</evidence>
<keyword evidence="13" id="KW-1185">Reference proteome</keyword>
<dbReference type="Pfam" id="PF14318">
    <property type="entry name" value="Mononeg_mRNAcap"/>
    <property type="match status" value="1"/>
</dbReference>
<organism evidence="12 13">
    <name type="scientific">Papilio machaon</name>
    <name type="common">Old World swallowtail butterfly</name>
    <dbReference type="NCBI Taxonomy" id="76193"/>
    <lineage>
        <taxon>Eukaryota</taxon>
        <taxon>Metazoa</taxon>
        <taxon>Ecdysozoa</taxon>
        <taxon>Arthropoda</taxon>
        <taxon>Hexapoda</taxon>
        <taxon>Insecta</taxon>
        <taxon>Pterygota</taxon>
        <taxon>Neoptera</taxon>
        <taxon>Endopterygota</taxon>
        <taxon>Lepidoptera</taxon>
        <taxon>Glossata</taxon>
        <taxon>Ditrysia</taxon>
        <taxon>Papilionoidea</taxon>
        <taxon>Papilionidae</taxon>
        <taxon>Papilioninae</taxon>
        <taxon>Papilio</taxon>
    </lineage>
</organism>
<keyword evidence="9" id="KW-0175">Coiled coil</keyword>
<feature type="coiled-coil region" evidence="9">
    <location>
        <begin position="2004"/>
        <end position="2031"/>
    </location>
</feature>
<comment type="function">
    <text evidence="1">RNA-directed RNA polymerase that catalyzes the replication of viral genomic RNA. The template is composed of the viral RNA tightly encapsidated by the nucleoprotein (N). The replicase mode is dependent on intracellular N protein concentration. In this mode, the polymerase replicates the whole viral genome without recognizing transcriptional signals, and the replicated genome is not caped or polyadenylated.</text>
</comment>
<accession>A0A0N1PIT2</accession>
<evidence type="ECO:0000313" key="13">
    <source>
        <dbReference type="Proteomes" id="UP000053240"/>
    </source>
</evidence>
<dbReference type="InterPro" id="IPR025786">
    <property type="entry name" value="Mononega_L_MeTrfase"/>
</dbReference>
<dbReference type="InterPro" id="IPR029063">
    <property type="entry name" value="SAM-dependent_MTases_sf"/>
</dbReference>
<dbReference type="Pfam" id="PF00946">
    <property type="entry name" value="Mononeg_RNA_pol"/>
    <property type="match status" value="1"/>
</dbReference>
<dbReference type="GO" id="GO:0005524">
    <property type="term" value="F:ATP binding"/>
    <property type="evidence" value="ECO:0007669"/>
    <property type="project" value="InterPro"/>
</dbReference>
<dbReference type="EMBL" id="KQ460794">
    <property type="protein sequence ID" value="KPJ12187.1"/>
    <property type="molecule type" value="Genomic_DNA"/>
</dbReference>
<evidence type="ECO:0000256" key="8">
    <source>
        <dbReference type="ARBA" id="ARBA00030285"/>
    </source>
</evidence>
<feature type="domain" description="RdRp catalytic" evidence="10">
    <location>
        <begin position="559"/>
        <end position="733"/>
    </location>
</feature>
<dbReference type="Gene3D" id="3.40.50.150">
    <property type="entry name" value="Vaccinia Virus protein VP39"/>
    <property type="match status" value="1"/>
</dbReference>
<comment type="similarity">
    <text evidence="2">Belongs to the paramyxovirus L protein family.</text>
</comment>
<keyword evidence="12" id="KW-0548">Nucleotidyltransferase</keyword>
<dbReference type="EC" id="2.1.1.375" evidence="7"/>
<feature type="domain" description="Mononegavirus-type SAM-dependent 2'-O-MTase" evidence="11">
    <location>
        <begin position="1593"/>
        <end position="1793"/>
    </location>
</feature>
<dbReference type="EC" id="2.7.7.88" evidence="3"/>
<dbReference type="InterPro" id="IPR039530">
    <property type="entry name" value="L_methyltransferase_rhabdo"/>
</dbReference>
<evidence type="ECO:0000256" key="6">
    <source>
        <dbReference type="ARBA" id="ARBA00022801"/>
    </source>
</evidence>
<keyword evidence="6" id="KW-0378">Hydrolase</keyword>
<evidence type="ECO:0000256" key="3">
    <source>
        <dbReference type="ARBA" id="ARBA00012582"/>
    </source>
</evidence>
<evidence type="ECO:0000256" key="5">
    <source>
        <dbReference type="ARBA" id="ARBA00022603"/>
    </source>
</evidence>
<evidence type="ECO:0000256" key="4">
    <source>
        <dbReference type="ARBA" id="ARBA00018602"/>
    </source>
</evidence>
<evidence type="ECO:0000256" key="9">
    <source>
        <dbReference type="SAM" id="Coils"/>
    </source>
</evidence>
<evidence type="ECO:0000259" key="10">
    <source>
        <dbReference type="PROSITE" id="PS50526"/>
    </source>
</evidence>
<dbReference type="InParanoid" id="A0A0N1PIT2"/>
<dbReference type="GO" id="GO:0003968">
    <property type="term" value="F:RNA-directed RNA polymerase activity"/>
    <property type="evidence" value="ECO:0007669"/>
    <property type="project" value="UniProtKB-KW"/>
</dbReference>
<dbReference type="InterPro" id="IPR016269">
    <property type="entry name" value="RNA-dir_pol_paramyxovirus"/>
</dbReference>